<gene>
    <name evidence="1" type="ORF">UFOVP257_220</name>
</gene>
<sequence>MRAADFLFENRVGNKLDDPEEYAKALQGFQLYFEPKRGEEELSDYKSSFDYLNKNGGHIFRVIFADSPEEVRLNDVNVHWTYDESQISYYIDNLWTYYGKGKKHAFVIEATVPPMSLSNWGVDLAGNPEEQEVNLVANQNQVTYKLFKWERHTLIPVAQT</sequence>
<protein>
    <submittedName>
        <fullName evidence="1">Uncharacterized protein</fullName>
    </submittedName>
</protein>
<dbReference type="EMBL" id="LR796274">
    <property type="protein sequence ID" value="CAB4133493.1"/>
    <property type="molecule type" value="Genomic_DNA"/>
</dbReference>
<proteinExistence type="predicted"/>
<name>A0A6J5LJI0_9CAUD</name>
<reference evidence="1" key="1">
    <citation type="submission" date="2020-04" db="EMBL/GenBank/DDBJ databases">
        <authorList>
            <person name="Chiriac C."/>
            <person name="Salcher M."/>
            <person name="Ghai R."/>
            <person name="Kavagutti S V."/>
        </authorList>
    </citation>
    <scope>NUCLEOTIDE SEQUENCE</scope>
</reference>
<evidence type="ECO:0000313" key="1">
    <source>
        <dbReference type="EMBL" id="CAB4133493.1"/>
    </source>
</evidence>
<accession>A0A6J5LJI0</accession>
<organism evidence="1">
    <name type="scientific">uncultured Caudovirales phage</name>
    <dbReference type="NCBI Taxonomy" id="2100421"/>
    <lineage>
        <taxon>Viruses</taxon>
        <taxon>Duplodnaviria</taxon>
        <taxon>Heunggongvirae</taxon>
        <taxon>Uroviricota</taxon>
        <taxon>Caudoviricetes</taxon>
        <taxon>Peduoviridae</taxon>
        <taxon>Maltschvirus</taxon>
        <taxon>Maltschvirus maltsch</taxon>
    </lineage>
</organism>